<organism evidence="2 3">
    <name type="scientific">Mobilicoccus pelagius NBRC 104925</name>
    <dbReference type="NCBI Taxonomy" id="1089455"/>
    <lineage>
        <taxon>Bacteria</taxon>
        <taxon>Bacillati</taxon>
        <taxon>Actinomycetota</taxon>
        <taxon>Actinomycetes</taxon>
        <taxon>Micrococcales</taxon>
        <taxon>Dermatophilaceae</taxon>
        <taxon>Mobilicoccus</taxon>
    </lineage>
</organism>
<accession>H5UMD5</accession>
<protein>
    <submittedName>
        <fullName evidence="2">Uncharacterized protein</fullName>
    </submittedName>
</protein>
<sequence>MSERTRWAVGQAVAWVVSIAFLAWVASWFDHPFLGIRSVTDLVRVALVALVVMTPLLWLAHPLEKRSRDERARRRRVKTGA</sequence>
<evidence type="ECO:0000313" key="2">
    <source>
        <dbReference type="EMBL" id="GAB46893.1"/>
    </source>
</evidence>
<evidence type="ECO:0000313" key="3">
    <source>
        <dbReference type="Proteomes" id="UP000004367"/>
    </source>
</evidence>
<keyword evidence="3" id="KW-1185">Reference proteome</keyword>
<feature type="transmembrane region" description="Helical" evidence="1">
    <location>
        <begin position="42"/>
        <end position="61"/>
    </location>
</feature>
<keyword evidence="1" id="KW-0812">Transmembrane</keyword>
<dbReference type="EMBL" id="BAFE01000001">
    <property type="protein sequence ID" value="GAB46893.1"/>
    <property type="molecule type" value="Genomic_DNA"/>
</dbReference>
<reference evidence="2 3" key="1">
    <citation type="submission" date="2012-02" db="EMBL/GenBank/DDBJ databases">
        <title>Whole genome shotgun sequence of Mobilicoccus pelagius NBRC 104925.</title>
        <authorList>
            <person name="Yoshida Y."/>
            <person name="Hosoyama A."/>
            <person name="Tsuchikane K."/>
            <person name="Katsumata H."/>
            <person name="Yamazaki S."/>
            <person name="Fujita N."/>
        </authorList>
    </citation>
    <scope>NUCLEOTIDE SEQUENCE [LARGE SCALE GENOMIC DNA]</scope>
    <source>
        <strain evidence="2 3">NBRC 104925</strain>
    </source>
</reference>
<dbReference type="RefSeq" id="WP_009480827.1">
    <property type="nucleotide sequence ID" value="NZ_BAFE01000001.1"/>
</dbReference>
<feature type="transmembrane region" description="Helical" evidence="1">
    <location>
        <begin position="12"/>
        <end position="30"/>
    </location>
</feature>
<dbReference type="Proteomes" id="UP000004367">
    <property type="component" value="Unassembled WGS sequence"/>
</dbReference>
<keyword evidence="1" id="KW-1133">Transmembrane helix</keyword>
<gene>
    <name evidence="2" type="ORF">MOPEL_001_00110</name>
</gene>
<comment type="caution">
    <text evidence="2">The sequence shown here is derived from an EMBL/GenBank/DDBJ whole genome shotgun (WGS) entry which is preliminary data.</text>
</comment>
<dbReference type="AlphaFoldDB" id="H5UMD5"/>
<keyword evidence="1" id="KW-0472">Membrane</keyword>
<evidence type="ECO:0000256" key="1">
    <source>
        <dbReference type="SAM" id="Phobius"/>
    </source>
</evidence>
<proteinExistence type="predicted"/>
<name>H5UMD5_9MICO</name>